<dbReference type="InterPro" id="IPR051918">
    <property type="entry name" value="STPP_CPPED1"/>
</dbReference>
<gene>
    <name evidence="3" type="ORF">ACFQ4G_08485</name>
</gene>
<reference evidence="4" key="1">
    <citation type="journal article" date="2019" name="Int. J. Syst. Evol. Microbiol.">
        <title>The Global Catalogue of Microorganisms (GCM) 10K type strain sequencing project: providing services to taxonomists for standard genome sequencing and annotation.</title>
        <authorList>
            <consortium name="The Broad Institute Genomics Platform"/>
            <consortium name="The Broad Institute Genome Sequencing Center for Infectious Disease"/>
            <person name="Wu L."/>
            <person name="Ma J."/>
        </authorList>
    </citation>
    <scope>NUCLEOTIDE SEQUENCE [LARGE SCALE GENOMIC DNA]</scope>
    <source>
        <strain evidence="4">CCUG 56108</strain>
    </source>
</reference>
<evidence type="ECO:0000313" key="4">
    <source>
        <dbReference type="Proteomes" id="UP001597176"/>
    </source>
</evidence>
<dbReference type="PANTHER" id="PTHR43143:SF1">
    <property type="entry name" value="SERINE_THREONINE-PROTEIN PHOSPHATASE CPPED1"/>
    <property type="match status" value="1"/>
</dbReference>
<sequence length="379" mass="40686">MTVEGSSAMSGQDDILAFAHIGDLHLTEGHLENACDFRAIVSQLCEVEGLDFVYLPGDNADNGLPEQYALVRDGLAGLPFPVHVITGDHDMERGSLDAFYSSLGGRRLPYAVDISGIRCLFLDMCGPGAGGLDFRLGDAQLAWLEGEIQVAESDGLDCALFMHSYPADLKGDGEASRVGHLVSQSRVRLVEMGHTHYNELANDGRTIFAATRSTGQIEEGPVGYAIAAIDRGVVSWRFKEMAQPWPFVLVTAPADRRLAHDDAHTVRDMVEVRAIVLGAAPVKSCEASVDGGPWHPMSRADGDRRYRAFIPWNTASTRLTVRASDAAGGIGQDVVEPATDPSQRPVSKGIGSDADAIGAWPEKGLLGTQLGPNRHGRSW</sequence>
<evidence type="ECO:0000256" key="1">
    <source>
        <dbReference type="SAM" id="MobiDB-lite"/>
    </source>
</evidence>
<evidence type="ECO:0000259" key="2">
    <source>
        <dbReference type="Pfam" id="PF00149"/>
    </source>
</evidence>
<dbReference type="SUPFAM" id="SSF56300">
    <property type="entry name" value="Metallo-dependent phosphatases"/>
    <property type="match status" value="1"/>
</dbReference>
<keyword evidence="4" id="KW-1185">Reference proteome</keyword>
<dbReference type="InterPro" id="IPR004843">
    <property type="entry name" value="Calcineurin-like_PHP"/>
</dbReference>
<feature type="domain" description="Calcineurin-like phosphoesterase" evidence="2">
    <location>
        <begin position="18"/>
        <end position="197"/>
    </location>
</feature>
<accession>A0ABW3WW90</accession>
<dbReference type="Gene3D" id="3.60.21.10">
    <property type="match status" value="1"/>
</dbReference>
<keyword evidence="3" id="KW-0378">Hydrolase</keyword>
<dbReference type="RefSeq" id="WP_238208831.1">
    <property type="nucleotide sequence ID" value="NZ_JBHTND010000009.1"/>
</dbReference>
<dbReference type="Proteomes" id="UP001597176">
    <property type="component" value="Unassembled WGS sequence"/>
</dbReference>
<name>A0ABW3WW90_9HYPH</name>
<dbReference type="PANTHER" id="PTHR43143">
    <property type="entry name" value="METALLOPHOSPHOESTERASE, CALCINEURIN SUPERFAMILY"/>
    <property type="match status" value="1"/>
</dbReference>
<dbReference type="GO" id="GO:0016787">
    <property type="term" value="F:hydrolase activity"/>
    <property type="evidence" value="ECO:0007669"/>
    <property type="project" value="UniProtKB-KW"/>
</dbReference>
<organism evidence="3 4">
    <name type="scientific">Methylobacterium marchantiae</name>
    <dbReference type="NCBI Taxonomy" id="600331"/>
    <lineage>
        <taxon>Bacteria</taxon>
        <taxon>Pseudomonadati</taxon>
        <taxon>Pseudomonadota</taxon>
        <taxon>Alphaproteobacteria</taxon>
        <taxon>Hyphomicrobiales</taxon>
        <taxon>Methylobacteriaceae</taxon>
        <taxon>Methylobacterium</taxon>
    </lineage>
</organism>
<dbReference type="Pfam" id="PF00149">
    <property type="entry name" value="Metallophos"/>
    <property type="match status" value="1"/>
</dbReference>
<proteinExistence type="predicted"/>
<evidence type="ECO:0000313" key="3">
    <source>
        <dbReference type="EMBL" id="MFD1301619.1"/>
    </source>
</evidence>
<dbReference type="EC" id="3.1.-.-" evidence="3"/>
<feature type="region of interest" description="Disordered" evidence="1">
    <location>
        <begin position="331"/>
        <end position="354"/>
    </location>
</feature>
<dbReference type="EMBL" id="JBHTND010000009">
    <property type="protein sequence ID" value="MFD1301619.1"/>
    <property type="molecule type" value="Genomic_DNA"/>
</dbReference>
<dbReference type="InterPro" id="IPR029052">
    <property type="entry name" value="Metallo-depent_PP-like"/>
</dbReference>
<protein>
    <submittedName>
        <fullName evidence="3">Metallophosphoesterase family protein</fullName>
        <ecNumber evidence="3">3.1.-.-</ecNumber>
    </submittedName>
</protein>
<comment type="caution">
    <text evidence="3">The sequence shown here is derived from an EMBL/GenBank/DDBJ whole genome shotgun (WGS) entry which is preliminary data.</text>
</comment>